<keyword evidence="1" id="KW-0175">Coiled coil</keyword>
<dbReference type="PANTHER" id="PTHR12673">
    <property type="entry name" value="FACIOGENITAL DYSPLASIA PROTEIN"/>
    <property type="match status" value="1"/>
</dbReference>
<dbReference type="Pfam" id="PF00621">
    <property type="entry name" value="RhoGEF"/>
    <property type="match status" value="1"/>
</dbReference>
<organism evidence="4 5">
    <name type="scientific">Gymnopilus dilepis</name>
    <dbReference type="NCBI Taxonomy" id="231916"/>
    <lineage>
        <taxon>Eukaryota</taxon>
        <taxon>Fungi</taxon>
        <taxon>Dikarya</taxon>
        <taxon>Basidiomycota</taxon>
        <taxon>Agaricomycotina</taxon>
        <taxon>Agaricomycetes</taxon>
        <taxon>Agaricomycetidae</taxon>
        <taxon>Agaricales</taxon>
        <taxon>Agaricineae</taxon>
        <taxon>Hymenogastraceae</taxon>
        <taxon>Gymnopilus</taxon>
    </lineage>
</organism>
<name>A0A409VK35_9AGAR</name>
<proteinExistence type="predicted"/>
<accession>A0A409VK35</accession>
<evidence type="ECO:0000313" key="4">
    <source>
        <dbReference type="EMBL" id="PPQ66587.1"/>
    </source>
</evidence>
<comment type="caution">
    <text evidence="4">The sequence shown here is derived from an EMBL/GenBank/DDBJ whole genome shotgun (WGS) entry which is preliminary data.</text>
</comment>
<feature type="region of interest" description="Disordered" evidence="2">
    <location>
        <begin position="647"/>
        <end position="760"/>
    </location>
</feature>
<reference evidence="4 5" key="1">
    <citation type="journal article" date="2018" name="Evol. Lett.">
        <title>Horizontal gene cluster transfer increased hallucinogenic mushroom diversity.</title>
        <authorList>
            <person name="Reynolds H.T."/>
            <person name="Vijayakumar V."/>
            <person name="Gluck-Thaler E."/>
            <person name="Korotkin H.B."/>
            <person name="Matheny P.B."/>
            <person name="Slot J.C."/>
        </authorList>
    </citation>
    <scope>NUCLEOTIDE SEQUENCE [LARGE SCALE GENOMIC DNA]</scope>
    <source>
        <strain evidence="4 5">SRW20</strain>
    </source>
</reference>
<feature type="compositionally biased region" description="Polar residues" evidence="2">
    <location>
        <begin position="739"/>
        <end position="748"/>
    </location>
</feature>
<evidence type="ECO:0000256" key="1">
    <source>
        <dbReference type="SAM" id="Coils"/>
    </source>
</evidence>
<sequence length="1288" mass="142757">MALNPSPRKHVVPLASGDEPRARTSTSAPTITKRVFYCGVVVEGSENGRRLPDEIQDLVLSLGNPLPSESSEDASNSSPSLNDIDRAAQRKRALLDPAALASVINELVTSERSYVKRLQILKHDYADPLRNFARSKDTAIIPAYEAKTLFGNIDNLLPVNEAFLTDLEKMSAPNGSKLVGGVGDVALRHFKELRGFEQYKQYYAKREDAQAIFEREVSKRSSRFSSYIDHIKYQSADSRNRVGLRELLMEPVQRIPRYTLLFRTMLKHMSPDDPQRAKIIEADEIASKIAQAETDEQTKRASIFYCLIATIEGFPPELFSNSRKFIDCIDVEDIITDAPTSGTSSSSIAITTLHCTLFLFDDKLVIVKRPGSGEKGGRTLSGLDAVDKVTKAGGLPTGKKKSGMTCKGVVDIMDVVATDVGGAEINLYLENPPQDQTERWSGRPFRSLSVIIPPGPINLDPTQTQSEKQRFLENLWKAQANYRARAGQSVVLCADDQEVESRSGRTTIARTYFNVYQRTAFLQEAKKTKVVVHVERDRHSTADPIPFGQGGPPFVVIRVQLLDGNLCRYAVSSNDPNDEVEEEIVQTARVPAKVIQTIHQFGLFEFKTGKNSVPSTPTARSKVAIFGLDAISRNLFNGRPGSAMGDFFSGSMSGHKRHRSRSTTSRSSMYTQTTQTTTTLDSMKSSHRSNSTVTAATTMSTMDEDSSSFATRSSKGKMSRTKSMEETEDSDRDYHKRGASTSRPQSRASARDTDLEYSDVEDDNQTLLAQSKDMGTSDHQLALQLELARQNSLIQHGSHLSMPIDIPVESTIYEGEQCPPKLFDISDICFIEEPPYPVRPTSRLSARERTTSLPESPTKYLQSPQDSSSPYSPHSAERRPIGPRSPSPMLKSPQVQASQHDLPSMDEELALEASSSRGHSRPPSSSGHDPAETPGIKRSKRQPFFPTGNTESTPKATTSSSIPVATPIEPLSIKKKASVRTSIPSSVPVRKAQTRSSPLSRSMQRRVSPQVRKQKPGPSTSYKSEDFEQLQSLAVSTKEDIESSRRSIKRIKLQTDAVRSSLQGEESRSRPSSPDKSSRTPQPQLNTPVTPLTKAAQERLEEMRALIGRRQVESAAPRTRPRSGTLDGLSSRPTATSDVTNLIKTIEVLASEADTDLASAQSRQETLEAELAKLANEFKERAVELERTRLELQNSKRQCELVKSLLADATAEKEIMYEAFNEELDAMYNDANLPDDEAWQAMSQDLRQTKEAKNNLSRENSQLKRRLAEIELEKEEWGDLLRAHGLIS</sequence>
<feature type="compositionally biased region" description="Low complexity" evidence="2">
    <location>
        <begin position="914"/>
        <end position="928"/>
    </location>
</feature>
<evidence type="ECO:0000313" key="5">
    <source>
        <dbReference type="Proteomes" id="UP000284706"/>
    </source>
</evidence>
<dbReference type="EMBL" id="NHYE01005627">
    <property type="protein sequence ID" value="PPQ66587.1"/>
    <property type="molecule type" value="Genomic_DNA"/>
</dbReference>
<dbReference type="InParanoid" id="A0A409VK35"/>
<feature type="coiled-coil region" evidence="1">
    <location>
        <begin position="1150"/>
        <end position="1212"/>
    </location>
</feature>
<dbReference type="InterPro" id="IPR051092">
    <property type="entry name" value="FYVE_RhoGEF_PH"/>
</dbReference>
<evidence type="ECO:0000256" key="2">
    <source>
        <dbReference type="SAM" id="MobiDB-lite"/>
    </source>
</evidence>
<feature type="region of interest" description="Disordered" evidence="2">
    <location>
        <begin position="836"/>
        <end position="1135"/>
    </location>
</feature>
<feature type="compositionally biased region" description="Low complexity" evidence="2">
    <location>
        <begin position="66"/>
        <end position="82"/>
    </location>
</feature>
<dbReference type="InterPro" id="IPR035899">
    <property type="entry name" value="DBL_dom_sf"/>
</dbReference>
<dbReference type="Proteomes" id="UP000284706">
    <property type="component" value="Unassembled WGS sequence"/>
</dbReference>
<dbReference type="PANTHER" id="PTHR12673:SF270">
    <property type="entry name" value="FYVE-TYPE DOMAIN-CONTAINING PROTEIN"/>
    <property type="match status" value="1"/>
</dbReference>
<dbReference type="CDD" id="cd00160">
    <property type="entry name" value="RhoGEF"/>
    <property type="match status" value="1"/>
</dbReference>
<feature type="compositionally biased region" description="Polar residues" evidence="2">
    <location>
        <begin position="947"/>
        <end position="963"/>
    </location>
</feature>
<dbReference type="SMART" id="SM00325">
    <property type="entry name" value="RhoGEF"/>
    <property type="match status" value="1"/>
</dbReference>
<dbReference type="Gene3D" id="1.20.900.10">
    <property type="entry name" value="Dbl homology (DH) domain"/>
    <property type="match status" value="1"/>
</dbReference>
<feature type="compositionally biased region" description="Polar residues" evidence="2">
    <location>
        <begin position="851"/>
        <end position="862"/>
    </location>
</feature>
<dbReference type="OrthoDB" id="660555at2759"/>
<dbReference type="InterPro" id="IPR000219">
    <property type="entry name" value="DH_dom"/>
</dbReference>
<evidence type="ECO:0000259" key="3">
    <source>
        <dbReference type="PROSITE" id="PS50010"/>
    </source>
</evidence>
<feature type="domain" description="DH" evidence="3">
    <location>
        <begin position="99"/>
        <end position="296"/>
    </location>
</feature>
<dbReference type="GO" id="GO:0005085">
    <property type="term" value="F:guanyl-nucleotide exchange factor activity"/>
    <property type="evidence" value="ECO:0007669"/>
    <property type="project" value="InterPro"/>
</dbReference>
<gene>
    <name evidence="4" type="ORF">CVT26_009487</name>
</gene>
<feature type="compositionally biased region" description="Low complexity" evidence="2">
    <location>
        <begin position="662"/>
        <end position="679"/>
    </location>
</feature>
<feature type="compositionally biased region" description="Low complexity" evidence="2">
    <location>
        <begin position="691"/>
        <end position="701"/>
    </location>
</feature>
<feature type="compositionally biased region" description="Low complexity" evidence="2">
    <location>
        <begin position="1070"/>
        <end position="1081"/>
    </location>
</feature>
<feature type="coiled-coil region" evidence="1">
    <location>
        <begin position="1246"/>
        <end position="1280"/>
    </location>
</feature>
<keyword evidence="5" id="KW-1185">Reference proteome</keyword>
<feature type="compositionally biased region" description="Polar residues" evidence="2">
    <location>
        <begin position="994"/>
        <end position="1007"/>
    </location>
</feature>
<feature type="compositionally biased region" description="Low complexity" evidence="2">
    <location>
        <begin position="863"/>
        <end position="874"/>
    </location>
</feature>
<dbReference type="PROSITE" id="PS50010">
    <property type="entry name" value="DH_2"/>
    <property type="match status" value="1"/>
</dbReference>
<dbReference type="SUPFAM" id="SSF48065">
    <property type="entry name" value="DBL homology domain (DH-domain)"/>
    <property type="match status" value="1"/>
</dbReference>
<dbReference type="GO" id="GO:0005737">
    <property type="term" value="C:cytoplasm"/>
    <property type="evidence" value="ECO:0007669"/>
    <property type="project" value="TreeGrafter"/>
</dbReference>
<dbReference type="STRING" id="231916.A0A409VK35"/>
<feature type="region of interest" description="Disordered" evidence="2">
    <location>
        <begin position="1"/>
        <end position="27"/>
    </location>
</feature>
<feature type="region of interest" description="Disordered" evidence="2">
    <location>
        <begin position="62"/>
        <end position="82"/>
    </location>
</feature>
<protein>
    <recommendedName>
        <fullName evidence="3">DH domain-containing protein</fullName>
    </recommendedName>
</protein>